<reference evidence="2 3" key="1">
    <citation type="journal article" date="2016" name="Nat. Commun.">
        <title>Thousands of microbial genomes shed light on interconnected biogeochemical processes in an aquifer system.</title>
        <authorList>
            <person name="Anantharaman K."/>
            <person name="Brown C.T."/>
            <person name="Hug L.A."/>
            <person name="Sharon I."/>
            <person name="Castelle C.J."/>
            <person name="Probst A.J."/>
            <person name="Thomas B.C."/>
            <person name="Singh A."/>
            <person name="Wilkins M.J."/>
            <person name="Karaoz U."/>
            <person name="Brodie E.L."/>
            <person name="Williams K.H."/>
            <person name="Hubbard S.S."/>
            <person name="Banfield J.F."/>
        </authorList>
    </citation>
    <scope>NUCLEOTIDE SEQUENCE [LARGE SCALE GENOMIC DNA]</scope>
</reference>
<proteinExistence type="predicted"/>
<keyword evidence="1" id="KW-0472">Membrane</keyword>
<sequence>MQDVVNSPLFVIISGFADIIIVVIFIAVLIYVLRIVHNLQVISKIAKDETEKIVKDVEKARDDIKDGVDMTKKQIGVLVSGLAAQKMIKFFMSASRPTKSGTKKTNRQK</sequence>
<name>A0A1G2QF08_9BACT</name>
<dbReference type="AlphaFoldDB" id="A0A1G2QF08"/>
<accession>A0A1G2QF08</accession>
<keyword evidence="1" id="KW-1133">Transmembrane helix</keyword>
<feature type="transmembrane region" description="Helical" evidence="1">
    <location>
        <begin position="12"/>
        <end position="33"/>
    </location>
</feature>
<organism evidence="2 3">
    <name type="scientific">Candidatus Vogelbacteria bacterium RIFOXYD1_FULL_44_32</name>
    <dbReference type="NCBI Taxonomy" id="1802438"/>
    <lineage>
        <taxon>Bacteria</taxon>
        <taxon>Candidatus Vogeliibacteriota</taxon>
    </lineage>
</organism>
<keyword evidence="1" id="KW-0812">Transmembrane</keyword>
<evidence type="ECO:0000313" key="2">
    <source>
        <dbReference type="EMBL" id="OHA58582.1"/>
    </source>
</evidence>
<comment type="caution">
    <text evidence="2">The sequence shown here is derived from an EMBL/GenBank/DDBJ whole genome shotgun (WGS) entry which is preliminary data.</text>
</comment>
<evidence type="ECO:0000313" key="3">
    <source>
        <dbReference type="Proteomes" id="UP000177043"/>
    </source>
</evidence>
<dbReference type="STRING" id="1802438.A2571_02320"/>
<dbReference type="EMBL" id="MHTJ01000003">
    <property type="protein sequence ID" value="OHA58582.1"/>
    <property type="molecule type" value="Genomic_DNA"/>
</dbReference>
<gene>
    <name evidence="2" type="ORF">A2571_02320</name>
</gene>
<evidence type="ECO:0000256" key="1">
    <source>
        <dbReference type="SAM" id="Phobius"/>
    </source>
</evidence>
<dbReference type="Proteomes" id="UP000177043">
    <property type="component" value="Unassembled WGS sequence"/>
</dbReference>
<protein>
    <submittedName>
        <fullName evidence="2">Uncharacterized protein</fullName>
    </submittedName>
</protein>